<dbReference type="Proteomes" id="UP000540191">
    <property type="component" value="Unassembled WGS sequence"/>
</dbReference>
<dbReference type="GO" id="GO:0003887">
    <property type="term" value="F:DNA-directed DNA polymerase activity"/>
    <property type="evidence" value="ECO:0007669"/>
    <property type="project" value="UniProtKB-EC"/>
</dbReference>
<dbReference type="AlphaFoldDB" id="A0A7W7GMQ6"/>
<gene>
    <name evidence="2" type="ORF">HDA30_000483</name>
</gene>
<organism evidence="2 3">
    <name type="scientific">Micrococcus cohnii</name>
    <dbReference type="NCBI Taxonomy" id="993416"/>
    <lineage>
        <taxon>Bacteria</taxon>
        <taxon>Bacillati</taxon>
        <taxon>Actinomycetota</taxon>
        <taxon>Actinomycetes</taxon>
        <taxon>Micrococcales</taxon>
        <taxon>Micrococcaceae</taxon>
        <taxon>Micrococcus</taxon>
    </lineage>
</organism>
<dbReference type="Pfam" id="PF00929">
    <property type="entry name" value="RNase_T"/>
    <property type="match status" value="1"/>
</dbReference>
<dbReference type="SUPFAM" id="SSF52113">
    <property type="entry name" value="BRCT domain"/>
    <property type="match status" value="1"/>
</dbReference>
<dbReference type="CDD" id="cd17748">
    <property type="entry name" value="BRCT_DNA_ligase_like"/>
    <property type="match status" value="1"/>
</dbReference>
<dbReference type="GO" id="GO:0005829">
    <property type="term" value="C:cytosol"/>
    <property type="evidence" value="ECO:0007669"/>
    <property type="project" value="TreeGrafter"/>
</dbReference>
<dbReference type="PANTHER" id="PTHR30231">
    <property type="entry name" value="DNA POLYMERASE III SUBUNIT EPSILON"/>
    <property type="match status" value="1"/>
</dbReference>
<dbReference type="InterPro" id="IPR036397">
    <property type="entry name" value="RNaseH_sf"/>
</dbReference>
<comment type="caution">
    <text evidence="2">The sequence shown here is derived from an EMBL/GenBank/DDBJ whole genome shotgun (WGS) entry which is preliminary data.</text>
</comment>
<evidence type="ECO:0000313" key="3">
    <source>
        <dbReference type="Proteomes" id="UP000540191"/>
    </source>
</evidence>
<dbReference type="InterPro" id="IPR036420">
    <property type="entry name" value="BRCT_dom_sf"/>
</dbReference>
<keyword evidence="2" id="KW-0548">Nucleotidyltransferase</keyword>
<dbReference type="InterPro" id="IPR013520">
    <property type="entry name" value="Ribonucl_H"/>
</dbReference>
<dbReference type="SMART" id="SM00479">
    <property type="entry name" value="EXOIII"/>
    <property type="match status" value="1"/>
</dbReference>
<dbReference type="Gene3D" id="3.30.420.10">
    <property type="entry name" value="Ribonuclease H-like superfamily/Ribonuclease H"/>
    <property type="match status" value="1"/>
</dbReference>
<keyword evidence="3" id="KW-1185">Reference proteome</keyword>
<accession>A0A7W7GMQ6</accession>
<reference evidence="2 3" key="1">
    <citation type="submission" date="2020-08" db="EMBL/GenBank/DDBJ databases">
        <title>Sequencing the genomes of 1000 actinobacteria strains.</title>
        <authorList>
            <person name="Klenk H.-P."/>
        </authorList>
    </citation>
    <scope>NUCLEOTIDE SEQUENCE [LARGE SCALE GENOMIC DNA]</scope>
    <source>
        <strain evidence="2 3">DSM 23974</strain>
    </source>
</reference>
<dbReference type="GO" id="GO:0008408">
    <property type="term" value="F:3'-5' exonuclease activity"/>
    <property type="evidence" value="ECO:0007669"/>
    <property type="project" value="TreeGrafter"/>
</dbReference>
<sequence length="384" mass="40309">MSADARPVPGLDFTAIDFETANGFRGSPCAVGAVRVRDGRMVQGRLWLMRPPAGFDRFDPRNQRIHGIAAEDVAEAPRFGPVFDELAAFLGDDVLAAHNAGFDVGVIESALEVSDRDVPALDYACTLTLARRAYNLASYALPSAAAEAGHTLVDHHDALADARACAAILIDVARRALHEGAGESAGGAAPGAVGLDVAAVLARHGIGLGHLSARERAGGEESRPTRQARGMAGLFDSRVPLRTTDAMRDFMRWPHEGTNPPANRAADVHHPLFGHTVVFTGGIGMSRQDAKNRAAEFGAQPASRVTGQTSMVVVGDGFRAEDLEAAAGPTGAAAGSTAAEASPALGHRKVREAIARRDRGQRIAFVAEPEFLQMLGANWPAQGL</sequence>
<dbReference type="EC" id="2.7.7.7" evidence="2"/>
<dbReference type="InterPro" id="IPR012337">
    <property type="entry name" value="RNaseH-like_sf"/>
</dbReference>
<name>A0A7W7GMQ6_9MICC</name>
<dbReference type="RefSeq" id="WP_343059274.1">
    <property type="nucleotide sequence ID" value="NZ_JACHNA010000001.1"/>
</dbReference>
<proteinExistence type="predicted"/>
<protein>
    <submittedName>
        <fullName evidence="2">DNA polymerase-3 subunit epsilon</fullName>
        <ecNumber evidence="2">2.7.7.7</ecNumber>
    </submittedName>
</protein>
<keyword evidence="2" id="KW-0808">Transferase</keyword>
<feature type="domain" description="Exonuclease" evidence="1">
    <location>
        <begin position="12"/>
        <end position="178"/>
    </location>
</feature>
<dbReference type="PANTHER" id="PTHR30231:SF42">
    <property type="entry name" value="EXONUCLEASE"/>
    <property type="match status" value="1"/>
</dbReference>
<evidence type="ECO:0000259" key="1">
    <source>
        <dbReference type="SMART" id="SM00479"/>
    </source>
</evidence>
<evidence type="ECO:0000313" key="2">
    <source>
        <dbReference type="EMBL" id="MBB4734975.1"/>
    </source>
</evidence>
<dbReference type="Gene3D" id="3.40.50.10190">
    <property type="entry name" value="BRCT domain"/>
    <property type="match status" value="1"/>
</dbReference>
<dbReference type="EMBL" id="JACHNA010000001">
    <property type="protein sequence ID" value="MBB4734975.1"/>
    <property type="molecule type" value="Genomic_DNA"/>
</dbReference>
<dbReference type="GO" id="GO:0003676">
    <property type="term" value="F:nucleic acid binding"/>
    <property type="evidence" value="ECO:0007669"/>
    <property type="project" value="InterPro"/>
</dbReference>
<dbReference type="SUPFAM" id="SSF53098">
    <property type="entry name" value="Ribonuclease H-like"/>
    <property type="match status" value="1"/>
</dbReference>